<dbReference type="GO" id="GO:0016813">
    <property type="term" value="F:hydrolase activity, acting on carbon-nitrogen (but not peptide) bonds, in linear amidines"/>
    <property type="evidence" value="ECO:0007669"/>
    <property type="project" value="InterPro"/>
</dbReference>
<dbReference type="OrthoDB" id="9808195at2"/>
<evidence type="ECO:0000256" key="1">
    <source>
        <dbReference type="ARBA" id="ARBA00006153"/>
    </source>
</evidence>
<evidence type="ECO:0000259" key="4">
    <source>
        <dbReference type="Pfam" id="PF07687"/>
    </source>
</evidence>
<feature type="binding site" evidence="3">
    <location>
        <position position="79"/>
    </location>
    <ligand>
        <name>Zn(2+)</name>
        <dbReference type="ChEBI" id="CHEBI:29105"/>
        <label>1</label>
    </ligand>
</feature>
<feature type="binding site" evidence="3">
    <location>
        <position position="125"/>
    </location>
    <ligand>
        <name>Zn(2+)</name>
        <dbReference type="ChEBI" id="CHEBI:29105"/>
        <label>2</label>
    </ligand>
</feature>
<dbReference type="Pfam" id="PF01546">
    <property type="entry name" value="Peptidase_M20"/>
    <property type="match status" value="1"/>
</dbReference>
<dbReference type="PANTHER" id="PTHR32494">
    <property type="entry name" value="ALLANTOATE DEIMINASE-RELATED"/>
    <property type="match status" value="1"/>
</dbReference>
<dbReference type="AlphaFoldDB" id="A0A506V7D1"/>
<keyword evidence="3" id="KW-0862">Zinc</keyword>
<dbReference type="PANTHER" id="PTHR32494:SF5">
    <property type="entry name" value="ALLANTOATE AMIDOHYDROLASE"/>
    <property type="match status" value="1"/>
</dbReference>
<dbReference type="Gene3D" id="3.40.630.10">
    <property type="entry name" value="Zn peptidases"/>
    <property type="match status" value="1"/>
</dbReference>
<gene>
    <name evidence="5" type="ORF">FKM52_14460</name>
</gene>
<dbReference type="PIRSF" id="PIRSF001235">
    <property type="entry name" value="Amidase_carbamoylase"/>
    <property type="match status" value="1"/>
</dbReference>
<dbReference type="Proteomes" id="UP000319523">
    <property type="component" value="Unassembled WGS sequence"/>
</dbReference>
<dbReference type="CDD" id="cd03884">
    <property type="entry name" value="M20_bAS"/>
    <property type="match status" value="1"/>
</dbReference>
<sequence length="410" mass="44457">MANIERLQKNIEDLKAISEPCNGGVTRIGFTPEYRAGVEYIKKEMHEAGLQVYEDDIGNLYGRLQGSNSQLPSIISGSHLDSVRNAGAFDGIAGVVAALEVARMLQEKGIQLQHTYEVAAFIEEEGTQFGRVLLGSRFISGELCDEDRDRISNDSGETLRDRWRAYAGDRPVVPARRLPGSIKAFIELHDEQGPLLENTQTDIGIVDSIVAIGQMAVSVQGVAGHAGTVPMLMRQDAGAAGNLLATRLTQYVIEHYPETATLTIGKFHLEPGSANTIPGACRFTVDIRSGSAAVVDDITGYAERESRAVAKQYSVCIDAGQTSFKPAVAMNGRLKDIIKAACEELNLTYRPMNSGAGHDAMSMADICHSAMLFVPCVKGITHNPAECVPWEFMAKGTDVLYKAIQKIDRL</sequence>
<keyword evidence="3" id="KW-0479">Metal-binding</keyword>
<evidence type="ECO:0000313" key="6">
    <source>
        <dbReference type="Proteomes" id="UP000319523"/>
    </source>
</evidence>
<dbReference type="SUPFAM" id="SSF55031">
    <property type="entry name" value="Bacterial exopeptidase dimerisation domain"/>
    <property type="match status" value="1"/>
</dbReference>
<protein>
    <submittedName>
        <fullName evidence="5">M20 family metallo-hydrolase</fullName>
    </submittedName>
</protein>
<feature type="domain" description="Peptidase M20 dimerisation" evidence="4">
    <location>
        <begin position="213"/>
        <end position="312"/>
    </location>
</feature>
<evidence type="ECO:0000313" key="5">
    <source>
        <dbReference type="EMBL" id="TPW41446.1"/>
    </source>
</evidence>
<dbReference type="EMBL" id="VHQI01000008">
    <property type="protein sequence ID" value="TPW41446.1"/>
    <property type="molecule type" value="Genomic_DNA"/>
</dbReference>
<dbReference type="GO" id="GO:0046872">
    <property type="term" value="F:metal ion binding"/>
    <property type="evidence" value="ECO:0007669"/>
    <property type="project" value="UniProtKB-KW"/>
</dbReference>
<dbReference type="NCBIfam" id="NF006771">
    <property type="entry name" value="PRK09290.1-5"/>
    <property type="match status" value="1"/>
</dbReference>
<dbReference type="Gene3D" id="3.30.70.360">
    <property type="match status" value="1"/>
</dbReference>
<dbReference type="InterPro" id="IPR036264">
    <property type="entry name" value="Bact_exopeptidase_dim_dom"/>
</dbReference>
<dbReference type="RefSeq" id="WP_141176879.1">
    <property type="nucleotide sequence ID" value="NZ_JBHUFX010000005.1"/>
</dbReference>
<dbReference type="InterPro" id="IPR011650">
    <property type="entry name" value="Peptidase_M20_dimer"/>
</dbReference>
<dbReference type="InterPro" id="IPR002933">
    <property type="entry name" value="Peptidase_M20"/>
</dbReference>
<comment type="caution">
    <text evidence="5">The sequence shown here is derived from an EMBL/GenBank/DDBJ whole genome shotgun (WGS) entry which is preliminary data.</text>
</comment>
<feature type="binding site" evidence="3">
    <location>
        <position position="90"/>
    </location>
    <ligand>
        <name>Zn(2+)</name>
        <dbReference type="ChEBI" id="CHEBI:29105"/>
        <label>1</label>
    </ligand>
</feature>
<dbReference type="NCBIfam" id="TIGR01879">
    <property type="entry name" value="hydantase"/>
    <property type="match status" value="1"/>
</dbReference>
<keyword evidence="6" id="KW-1185">Reference proteome</keyword>
<dbReference type="SUPFAM" id="SSF53187">
    <property type="entry name" value="Zn-dependent exopeptidases"/>
    <property type="match status" value="1"/>
</dbReference>
<name>A0A506V7D1_9GAMM</name>
<keyword evidence="2 5" id="KW-0378">Hydrolase</keyword>
<reference evidence="5 6" key="1">
    <citation type="submission" date="2019-06" db="EMBL/GenBank/DDBJ databases">
        <authorList>
            <person name="Yang Y."/>
        </authorList>
    </citation>
    <scope>NUCLEOTIDE SEQUENCE [LARGE SCALE GENOMIC DNA]</scope>
    <source>
        <strain evidence="5 6">BIT-26</strain>
    </source>
</reference>
<dbReference type="InterPro" id="IPR010158">
    <property type="entry name" value="Amidase_Cbmase"/>
</dbReference>
<evidence type="ECO:0000256" key="2">
    <source>
        <dbReference type="ARBA" id="ARBA00022801"/>
    </source>
</evidence>
<organism evidence="5 6">
    <name type="scientific">Mixta tenebrionis</name>
    <dbReference type="NCBI Taxonomy" id="2562439"/>
    <lineage>
        <taxon>Bacteria</taxon>
        <taxon>Pseudomonadati</taxon>
        <taxon>Pseudomonadota</taxon>
        <taxon>Gammaproteobacteria</taxon>
        <taxon>Enterobacterales</taxon>
        <taxon>Erwiniaceae</taxon>
        <taxon>Mixta</taxon>
    </lineage>
</organism>
<feature type="binding site" evidence="3">
    <location>
        <position position="382"/>
    </location>
    <ligand>
        <name>Zn(2+)</name>
        <dbReference type="ChEBI" id="CHEBI:29105"/>
        <label>2</label>
    </ligand>
</feature>
<comment type="cofactor">
    <cofactor evidence="3">
        <name>Zn(2+)</name>
        <dbReference type="ChEBI" id="CHEBI:29105"/>
    </cofactor>
    <text evidence="3">Binds 2 Zn(2+) ions per subunit.</text>
</comment>
<comment type="similarity">
    <text evidence="1">Belongs to the peptidase M20 family.</text>
</comment>
<accession>A0A506V7D1</accession>
<evidence type="ECO:0000256" key="3">
    <source>
        <dbReference type="PIRSR" id="PIRSR001235-1"/>
    </source>
</evidence>
<feature type="binding site" evidence="3">
    <location>
        <position position="189"/>
    </location>
    <ligand>
        <name>Zn(2+)</name>
        <dbReference type="ChEBI" id="CHEBI:29105"/>
        <label>1</label>
    </ligand>
</feature>
<feature type="binding site" evidence="3">
    <location>
        <position position="90"/>
    </location>
    <ligand>
        <name>Zn(2+)</name>
        <dbReference type="ChEBI" id="CHEBI:29105"/>
        <label>2</label>
    </ligand>
</feature>
<dbReference type="Pfam" id="PF07687">
    <property type="entry name" value="M20_dimer"/>
    <property type="match status" value="1"/>
</dbReference>
<proteinExistence type="inferred from homology"/>